<accession>A0A2G4F5D0</accession>
<evidence type="ECO:0000313" key="2">
    <source>
        <dbReference type="Proteomes" id="UP000226442"/>
    </source>
</evidence>
<reference evidence="1" key="1">
    <citation type="submission" date="2017-10" db="EMBL/GenBank/DDBJ databases">
        <title>Draft genome sequence of the planktic cyanobacteria Tychonema bourrellyi isolated from alpine lentic freshwater.</title>
        <authorList>
            <person name="Tett A."/>
            <person name="Armanini F."/>
            <person name="Asnicar F."/>
            <person name="Boscaini A."/>
            <person name="Pasolli E."/>
            <person name="Zolfo M."/>
            <person name="Donati C."/>
            <person name="Salmaso N."/>
            <person name="Segata N."/>
        </authorList>
    </citation>
    <scope>NUCLEOTIDE SEQUENCE</scope>
    <source>
        <strain evidence="1">FEM_GT703</strain>
    </source>
</reference>
<protein>
    <submittedName>
        <fullName evidence="1">Uncharacterized protein</fullName>
    </submittedName>
</protein>
<comment type="caution">
    <text evidence="1">The sequence shown here is derived from an EMBL/GenBank/DDBJ whole genome shotgun (WGS) entry which is preliminary data.</text>
</comment>
<keyword evidence="2" id="KW-1185">Reference proteome</keyword>
<dbReference type="Proteomes" id="UP000226442">
    <property type="component" value="Unassembled WGS sequence"/>
</dbReference>
<sequence length="65" mass="7067">MILNSLELTTTDKSNAAVDEVVSALTKEIAARAEIKKPEKNLQQNRLSLGETYLRILEAGGHLGC</sequence>
<proteinExistence type="predicted"/>
<dbReference type="AlphaFoldDB" id="A0A2G4F5D0"/>
<dbReference type="EMBL" id="NXIB02000007">
    <property type="protein sequence ID" value="PHX57013.1"/>
    <property type="molecule type" value="Genomic_DNA"/>
</dbReference>
<dbReference type="OrthoDB" id="465090at2"/>
<organism evidence="1 2">
    <name type="scientific">Tychonema bourrellyi FEM_GT703</name>
    <dbReference type="NCBI Taxonomy" id="2040638"/>
    <lineage>
        <taxon>Bacteria</taxon>
        <taxon>Bacillati</taxon>
        <taxon>Cyanobacteriota</taxon>
        <taxon>Cyanophyceae</taxon>
        <taxon>Oscillatoriophycideae</taxon>
        <taxon>Oscillatoriales</taxon>
        <taxon>Microcoleaceae</taxon>
        <taxon>Tychonema</taxon>
    </lineage>
</organism>
<evidence type="ECO:0000313" key="1">
    <source>
        <dbReference type="EMBL" id="PHX57013.1"/>
    </source>
</evidence>
<gene>
    <name evidence="1" type="ORF">CP500_002160</name>
</gene>
<name>A0A2G4F5D0_9CYAN</name>
<dbReference type="RefSeq" id="WP_096830930.1">
    <property type="nucleotide sequence ID" value="NZ_NXIB02000007.1"/>
</dbReference>